<organism evidence="3 4">
    <name type="scientific">Massilia aurea</name>
    <dbReference type="NCBI Taxonomy" id="373040"/>
    <lineage>
        <taxon>Bacteria</taxon>
        <taxon>Pseudomonadati</taxon>
        <taxon>Pseudomonadota</taxon>
        <taxon>Betaproteobacteria</taxon>
        <taxon>Burkholderiales</taxon>
        <taxon>Oxalobacteraceae</taxon>
        <taxon>Telluria group</taxon>
        <taxon>Massilia</taxon>
    </lineage>
</organism>
<dbReference type="Pfam" id="PF00043">
    <property type="entry name" value="GST_C"/>
    <property type="match status" value="1"/>
</dbReference>
<feature type="domain" description="GST N-terminal" evidence="1">
    <location>
        <begin position="1"/>
        <end position="81"/>
    </location>
</feature>
<dbReference type="AlphaFoldDB" id="A0A7W9X3C7"/>
<evidence type="ECO:0000259" key="2">
    <source>
        <dbReference type="PROSITE" id="PS50405"/>
    </source>
</evidence>
<keyword evidence="3" id="KW-0808">Transferase</keyword>
<proteinExistence type="predicted"/>
<dbReference type="NCBIfam" id="NF007831">
    <property type="entry name" value="PRK10542.1"/>
    <property type="match status" value="1"/>
</dbReference>
<dbReference type="Pfam" id="PF13409">
    <property type="entry name" value="GST_N_2"/>
    <property type="match status" value="1"/>
</dbReference>
<dbReference type="SFLD" id="SFLDG01150">
    <property type="entry name" value="Main.1:_Beta-like"/>
    <property type="match status" value="1"/>
</dbReference>
<evidence type="ECO:0000259" key="1">
    <source>
        <dbReference type="PROSITE" id="PS50404"/>
    </source>
</evidence>
<evidence type="ECO:0000313" key="3">
    <source>
        <dbReference type="EMBL" id="MBB6135695.1"/>
    </source>
</evidence>
<name>A0A7W9X3C7_9BURK</name>
<dbReference type="Gene3D" id="1.20.1050.10">
    <property type="match status" value="1"/>
</dbReference>
<dbReference type="SFLD" id="SFLDS00019">
    <property type="entry name" value="Glutathione_Transferase_(cytos"/>
    <property type="match status" value="1"/>
</dbReference>
<evidence type="ECO:0000313" key="4">
    <source>
        <dbReference type="Proteomes" id="UP000540787"/>
    </source>
</evidence>
<dbReference type="Proteomes" id="UP000540787">
    <property type="component" value="Unassembled WGS sequence"/>
</dbReference>
<dbReference type="Gene3D" id="3.40.30.10">
    <property type="entry name" value="Glutaredoxin"/>
    <property type="match status" value="1"/>
</dbReference>
<dbReference type="CDD" id="cd03057">
    <property type="entry name" value="GST_N_Beta"/>
    <property type="match status" value="1"/>
</dbReference>
<dbReference type="PANTHER" id="PTHR44051">
    <property type="entry name" value="GLUTATHIONE S-TRANSFERASE-RELATED"/>
    <property type="match status" value="1"/>
</dbReference>
<dbReference type="PROSITE" id="PS50405">
    <property type="entry name" value="GST_CTER"/>
    <property type="match status" value="1"/>
</dbReference>
<reference evidence="3 4" key="1">
    <citation type="submission" date="2020-08" db="EMBL/GenBank/DDBJ databases">
        <title>The Agave Microbiome: Exploring the role of microbial communities in plant adaptations to desert environments.</title>
        <authorList>
            <person name="Partida-Martinez L.P."/>
        </authorList>
    </citation>
    <scope>NUCLEOTIDE SEQUENCE [LARGE SCALE GENOMIC DNA]</scope>
    <source>
        <strain evidence="3 4">AT3.2</strain>
    </source>
</reference>
<dbReference type="InterPro" id="IPR004045">
    <property type="entry name" value="Glutathione_S-Trfase_N"/>
</dbReference>
<dbReference type="InterPro" id="IPR010987">
    <property type="entry name" value="Glutathione-S-Trfase_C-like"/>
</dbReference>
<dbReference type="CDD" id="cd03188">
    <property type="entry name" value="GST_C_Beta"/>
    <property type="match status" value="1"/>
</dbReference>
<dbReference type="SUPFAM" id="SSF52833">
    <property type="entry name" value="Thioredoxin-like"/>
    <property type="match status" value="1"/>
</dbReference>
<dbReference type="SFLD" id="SFLDG00358">
    <property type="entry name" value="Main_(cytGST)"/>
    <property type="match status" value="1"/>
</dbReference>
<feature type="domain" description="GST C-terminal" evidence="2">
    <location>
        <begin position="87"/>
        <end position="201"/>
    </location>
</feature>
<dbReference type="GO" id="GO:0004364">
    <property type="term" value="F:glutathione transferase activity"/>
    <property type="evidence" value="ECO:0007669"/>
    <property type="project" value="UniProtKB-EC"/>
</dbReference>
<dbReference type="EC" id="2.5.1.18" evidence="3"/>
<dbReference type="SUPFAM" id="SSF47616">
    <property type="entry name" value="GST C-terminal domain-like"/>
    <property type="match status" value="1"/>
</dbReference>
<keyword evidence="4" id="KW-1185">Reference proteome</keyword>
<accession>A0A7W9X3C7</accession>
<gene>
    <name evidence="3" type="ORF">HD842_003862</name>
</gene>
<dbReference type="PANTHER" id="PTHR44051:SF8">
    <property type="entry name" value="GLUTATHIONE S-TRANSFERASE GSTA"/>
    <property type="match status" value="1"/>
</dbReference>
<dbReference type="PROSITE" id="PS50404">
    <property type="entry name" value="GST_NTER"/>
    <property type="match status" value="1"/>
</dbReference>
<comment type="caution">
    <text evidence="3">The sequence shown here is derived from an EMBL/GenBank/DDBJ whole genome shotgun (WGS) entry which is preliminary data.</text>
</comment>
<sequence length="201" mass="21755">MKLYFSPGACSLAPRIALIASGLPFDSERVNLRTKLTAGGEDFRAINPKGYVPVLALEDGHLLTENQVILQYVADQAPASALAPAAGTFEHYESMEWLAWTSAELHKRFSPIFTPGASSEAKEAAWAALAAPLTYVAGQIGDDGYLMGDGFTVADAYLFTVLNWVGFTSFSLDNWPALQAYHARIKALPAVQEAMRQEGLQ</sequence>
<dbReference type="InterPro" id="IPR036282">
    <property type="entry name" value="Glutathione-S-Trfase_C_sf"/>
</dbReference>
<dbReference type="RefSeq" id="WP_183556345.1">
    <property type="nucleotide sequence ID" value="NZ_JACHBX010000004.1"/>
</dbReference>
<dbReference type="InterPro" id="IPR040079">
    <property type="entry name" value="Glutathione_S-Trfase"/>
</dbReference>
<dbReference type="InterPro" id="IPR036249">
    <property type="entry name" value="Thioredoxin-like_sf"/>
</dbReference>
<protein>
    <submittedName>
        <fullName evidence="3">Glutathione S-transferase</fullName>
        <ecNumber evidence="3">2.5.1.18</ecNumber>
    </submittedName>
</protein>
<dbReference type="InterPro" id="IPR004046">
    <property type="entry name" value="GST_C"/>
</dbReference>
<dbReference type="EMBL" id="JACHBX010000004">
    <property type="protein sequence ID" value="MBB6135695.1"/>
    <property type="molecule type" value="Genomic_DNA"/>
</dbReference>